<reference evidence="3 4" key="1">
    <citation type="journal article" date="2012" name="J. Bacteriol.">
        <title>Draft Genome Sequence of the Soil Bacterium Burkholderia terrae Strain BS001, Which Interacts with Fungal Surface Structures.</title>
        <authorList>
            <person name="Nazir R."/>
            <person name="Hansen M.A."/>
            <person name="Sorensen S."/>
            <person name="van Elsas J.D."/>
        </authorList>
    </citation>
    <scope>NUCLEOTIDE SEQUENCE [LARGE SCALE GENOMIC DNA]</scope>
    <source>
        <strain evidence="3 4">BS001</strain>
    </source>
</reference>
<feature type="compositionally biased region" description="Basic and acidic residues" evidence="1">
    <location>
        <begin position="494"/>
        <end position="509"/>
    </location>
</feature>
<feature type="region of interest" description="Disordered" evidence="1">
    <location>
        <begin position="489"/>
        <end position="509"/>
    </location>
</feature>
<proteinExistence type="predicted"/>
<evidence type="ECO:0000313" key="4">
    <source>
        <dbReference type="Proteomes" id="UP000004980"/>
    </source>
</evidence>
<name>A0ABP2PUP8_9BURK</name>
<evidence type="ECO:0000313" key="3">
    <source>
        <dbReference type="EMBL" id="EIN01541.1"/>
    </source>
</evidence>
<dbReference type="Gene3D" id="3.40.50.300">
    <property type="entry name" value="P-loop containing nucleotide triphosphate hydrolases"/>
    <property type="match status" value="1"/>
</dbReference>
<evidence type="ECO:0000259" key="2">
    <source>
        <dbReference type="Pfam" id="PF13401"/>
    </source>
</evidence>
<organism evidence="3 4">
    <name type="scientific">Paraburkholderia hospita</name>
    <dbReference type="NCBI Taxonomy" id="169430"/>
    <lineage>
        <taxon>Bacteria</taxon>
        <taxon>Pseudomonadati</taxon>
        <taxon>Pseudomonadota</taxon>
        <taxon>Betaproteobacteria</taxon>
        <taxon>Burkholderiales</taxon>
        <taxon>Burkholderiaceae</taxon>
        <taxon>Paraburkholderia</taxon>
    </lineage>
</organism>
<feature type="domain" description="ORC1/DEAH AAA+ ATPase" evidence="2">
    <location>
        <begin position="133"/>
        <end position="283"/>
    </location>
</feature>
<dbReference type="Proteomes" id="UP000004980">
    <property type="component" value="Unassembled WGS sequence"/>
</dbReference>
<dbReference type="RefSeq" id="WP_007579590.1">
    <property type="nucleotide sequence ID" value="NZ_AKAU01000056.1"/>
</dbReference>
<evidence type="ECO:0000256" key="1">
    <source>
        <dbReference type="SAM" id="MobiDB-lite"/>
    </source>
</evidence>
<dbReference type="Pfam" id="PF13401">
    <property type="entry name" value="AAA_22"/>
    <property type="match status" value="1"/>
</dbReference>
<keyword evidence="4" id="KW-1185">Reference proteome</keyword>
<dbReference type="InterPro" id="IPR027417">
    <property type="entry name" value="P-loop_NTPase"/>
</dbReference>
<sequence>MVTRTSNVRVVEARYIEQRIPRYKGNPLIEALPPVPTDEALIKQLLRLPDFDVEQREWPTEDRLQMVGGLSMFLLPLERHIRLARALDTLVRGGYVGRAPSTPEYARIYQALYEAQQQGVAFLEMVETPDESQLSSSLIGMSGVGKTTALRRIFRRYPSTIYHPEHHVYQVPFLHIEAPHDGLSVKGLAGSILRKLDLLVPDSDFYDTYVNTRGRSSGEMLLINLAAHAMHTYCVGALIVDEIQNLSNRGTSKSTLMSALVSATNQLGVPIIFVGTTKALDVLGLNYRQGRRSVGHGFQTWNAFATSRDLADPDEWEDFVSVLWQYQWIANPVQLTQHLSDALYFCCQGVPDLAIKIFACAQWRAMLEETEIFSVHSFNAIMKDELAIVEPMLDAIRTGNTKLLRQYDDIPHLKFDTLLDNALGQYQGVMQPGANIRPGDPEFGPAVADVLIAAGIDESRAKTLAKRVEADNKVVGIVAGAKAALTIAQPKPARRGDSTKKEADKQEVSLAPDDLRNAFRLSKADGLSVLEHLTTMGAACRLEEVLGLV</sequence>
<dbReference type="EMBL" id="AKAU01000056">
    <property type="protein sequence ID" value="EIN01541.1"/>
    <property type="molecule type" value="Genomic_DNA"/>
</dbReference>
<protein>
    <submittedName>
        <fullName evidence="3">Transposition protein C</fullName>
    </submittedName>
</protein>
<dbReference type="SUPFAM" id="SSF52540">
    <property type="entry name" value="P-loop containing nucleoside triphosphate hydrolases"/>
    <property type="match status" value="1"/>
</dbReference>
<comment type="caution">
    <text evidence="3">The sequence shown here is derived from an EMBL/GenBank/DDBJ whole genome shotgun (WGS) entry which is preliminary data.</text>
</comment>
<gene>
    <name evidence="3" type="ORF">WQE_08547</name>
</gene>
<dbReference type="InterPro" id="IPR049945">
    <property type="entry name" value="AAA_22"/>
</dbReference>
<accession>A0ABP2PUP8</accession>